<evidence type="ECO:0000313" key="3">
    <source>
        <dbReference type="Proteomes" id="UP001159363"/>
    </source>
</evidence>
<protein>
    <submittedName>
        <fullName evidence="2">Uncharacterized protein</fullName>
    </submittedName>
</protein>
<feature type="region of interest" description="Disordered" evidence="1">
    <location>
        <begin position="254"/>
        <end position="302"/>
    </location>
</feature>
<evidence type="ECO:0000256" key="1">
    <source>
        <dbReference type="SAM" id="MobiDB-lite"/>
    </source>
</evidence>
<feature type="compositionally biased region" description="Basic and acidic residues" evidence="1">
    <location>
        <begin position="161"/>
        <end position="178"/>
    </location>
</feature>
<gene>
    <name evidence="2" type="ORF">PR048_011022</name>
</gene>
<proteinExistence type="predicted"/>
<feature type="compositionally biased region" description="Polar residues" evidence="1">
    <location>
        <begin position="265"/>
        <end position="276"/>
    </location>
</feature>
<reference evidence="2 3" key="1">
    <citation type="submission" date="2023-02" db="EMBL/GenBank/DDBJ databases">
        <title>LHISI_Scaffold_Assembly.</title>
        <authorList>
            <person name="Stuart O.P."/>
            <person name="Cleave R."/>
            <person name="Magrath M.J.L."/>
            <person name="Mikheyev A.S."/>
        </authorList>
    </citation>
    <scope>NUCLEOTIDE SEQUENCE [LARGE SCALE GENOMIC DNA]</scope>
    <source>
        <strain evidence="2">Daus_M_001</strain>
        <tissue evidence="2">Leg muscle</tissue>
    </source>
</reference>
<organism evidence="2 3">
    <name type="scientific">Dryococelus australis</name>
    <dbReference type="NCBI Taxonomy" id="614101"/>
    <lineage>
        <taxon>Eukaryota</taxon>
        <taxon>Metazoa</taxon>
        <taxon>Ecdysozoa</taxon>
        <taxon>Arthropoda</taxon>
        <taxon>Hexapoda</taxon>
        <taxon>Insecta</taxon>
        <taxon>Pterygota</taxon>
        <taxon>Neoptera</taxon>
        <taxon>Polyneoptera</taxon>
        <taxon>Phasmatodea</taxon>
        <taxon>Verophasmatodea</taxon>
        <taxon>Anareolatae</taxon>
        <taxon>Phasmatidae</taxon>
        <taxon>Eurycanthinae</taxon>
        <taxon>Dryococelus</taxon>
    </lineage>
</organism>
<name>A0ABQ9HL39_9NEOP</name>
<feature type="region of interest" description="Disordered" evidence="1">
    <location>
        <begin position="1"/>
        <end position="21"/>
    </location>
</feature>
<comment type="caution">
    <text evidence="2">The sequence shown here is derived from an EMBL/GenBank/DDBJ whole genome shotgun (WGS) entry which is preliminary data.</text>
</comment>
<sequence>MYSGSSEKDGGPTKGERQPEPEIRFKACGIVPLNEDAVLKKLLANQVASSSNLNERAMLTFLNELERKRQSLTTCTEDHLTQLKMTTLRMKVKMDNIHSLQHLSQHQYMKGDYVVVTYELKQYPGVVINLEDDDGHSKLHYTLPHSCADDGSGDGGGSGGEDYHNHPPEMCDHETRKETSLISRIKNLNEAKNLLTRSSHENWIQQQAEEMTLTCHVERLQEQLDRMKIKSEKLNSLRKRKILCQEQTVRKHKYSTKTDSKIDQETASDTVESPVSSKDDDQGLILESSESEEEKASVSEENAEYECSKDVVSFSDCPFGLLIYSVMVGLNMSINDRHDIVVNINM</sequence>
<dbReference type="EMBL" id="JARBHB010000004">
    <property type="protein sequence ID" value="KAJ8884826.1"/>
    <property type="molecule type" value="Genomic_DNA"/>
</dbReference>
<dbReference type="Proteomes" id="UP001159363">
    <property type="component" value="Chromosome X"/>
</dbReference>
<evidence type="ECO:0000313" key="2">
    <source>
        <dbReference type="EMBL" id="KAJ8884826.1"/>
    </source>
</evidence>
<feature type="region of interest" description="Disordered" evidence="1">
    <location>
        <begin position="150"/>
        <end position="178"/>
    </location>
</feature>
<keyword evidence="3" id="KW-1185">Reference proteome</keyword>
<accession>A0ABQ9HL39</accession>